<dbReference type="InterPro" id="IPR050188">
    <property type="entry name" value="RluA_PseudoU_synthase"/>
</dbReference>
<dbReference type="PANTHER" id="PTHR21600">
    <property type="entry name" value="MITOCHONDRIAL RNA PSEUDOURIDINE SYNTHASE"/>
    <property type="match status" value="1"/>
</dbReference>
<dbReference type="AlphaFoldDB" id="A0A2A4G3U5"/>
<dbReference type="GO" id="GO:0003723">
    <property type="term" value="F:RNA binding"/>
    <property type="evidence" value="ECO:0007669"/>
    <property type="project" value="InterPro"/>
</dbReference>
<evidence type="ECO:0000313" key="4">
    <source>
        <dbReference type="Proteomes" id="UP000219559"/>
    </source>
</evidence>
<protein>
    <submittedName>
        <fullName evidence="3">RNA pseudouridine synthase</fullName>
    </submittedName>
</protein>
<dbReference type="InterPro" id="IPR006224">
    <property type="entry name" value="PsdUridine_synth_RluA-like_CS"/>
</dbReference>
<feature type="domain" description="Pseudouridine synthase RsuA/RluA-like" evidence="2">
    <location>
        <begin position="12"/>
        <end position="172"/>
    </location>
</feature>
<dbReference type="GO" id="GO:0140098">
    <property type="term" value="F:catalytic activity, acting on RNA"/>
    <property type="evidence" value="ECO:0007669"/>
    <property type="project" value="UniProtKB-ARBA"/>
</dbReference>
<dbReference type="OrthoDB" id="9807829at2"/>
<proteinExistence type="inferred from homology"/>
<sequence>MSKLDIITENNDFIVVNKTSGLITESSPYESLTVQDQVGVHLSKHKPARSAGGKKPYLGVVHRLDRVTSGVLLFAKKKSVLVAYNQLFSSRKVQKTYLALVSAKPEKKQARLENYLVKLGKEKKAQIVATKTKEAQLAQLSYRLIGKNAQGYLLEVRPRTGRFHQIRAQLAHIGLPIVGDVKYGSTKKYLNQSICLHAWKLKLTPAGGQDTLLFEAPLPKNKYWVFERLSGG</sequence>
<name>A0A2A4G3U5_9FLAO</name>
<keyword evidence="4" id="KW-1185">Reference proteome</keyword>
<dbReference type="SUPFAM" id="SSF55120">
    <property type="entry name" value="Pseudouridine synthase"/>
    <property type="match status" value="1"/>
</dbReference>
<dbReference type="GO" id="GO:0009982">
    <property type="term" value="F:pseudouridine synthase activity"/>
    <property type="evidence" value="ECO:0007669"/>
    <property type="project" value="InterPro"/>
</dbReference>
<dbReference type="EMBL" id="NBWU01000008">
    <property type="protein sequence ID" value="PCE62658.1"/>
    <property type="molecule type" value="Genomic_DNA"/>
</dbReference>
<comment type="similarity">
    <text evidence="1">Belongs to the pseudouridine synthase RluA family.</text>
</comment>
<evidence type="ECO:0000259" key="2">
    <source>
        <dbReference type="Pfam" id="PF00849"/>
    </source>
</evidence>
<reference evidence="3 4" key="1">
    <citation type="submission" date="2017-04" db="EMBL/GenBank/DDBJ databases">
        <title>A new member of the family Flavobacteriaceae isolated from ascidians.</title>
        <authorList>
            <person name="Chen L."/>
        </authorList>
    </citation>
    <scope>NUCLEOTIDE SEQUENCE [LARGE SCALE GENOMIC DNA]</scope>
    <source>
        <strain evidence="3 4">HQA918</strain>
    </source>
</reference>
<dbReference type="GO" id="GO:0000455">
    <property type="term" value="P:enzyme-directed rRNA pseudouridine synthesis"/>
    <property type="evidence" value="ECO:0007669"/>
    <property type="project" value="TreeGrafter"/>
</dbReference>
<organism evidence="3 4">
    <name type="scientific">Sediminicola luteus</name>
    <dbReference type="NCBI Taxonomy" id="319238"/>
    <lineage>
        <taxon>Bacteria</taxon>
        <taxon>Pseudomonadati</taxon>
        <taxon>Bacteroidota</taxon>
        <taxon>Flavobacteriia</taxon>
        <taxon>Flavobacteriales</taxon>
        <taxon>Flavobacteriaceae</taxon>
        <taxon>Sediminicola</taxon>
    </lineage>
</organism>
<gene>
    <name evidence="3" type="ORF">B7P33_18675</name>
</gene>
<accession>A0A2A4G3U5</accession>
<evidence type="ECO:0000256" key="1">
    <source>
        <dbReference type="ARBA" id="ARBA00010876"/>
    </source>
</evidence>
<dbReference type="PROSITE" id="PS01129">
    <property type="entry name" value="PSI_RLU"/>
    <property type="match status" value="1"/>
</dbReference>
<evidence type="ECO:0000313" key="3">
    <source>
        <dbReference type="EMBL" id="PCE62658.1"/>
    </source>
</evidence>
<dbReference type="CDD" id="cd02869">
    <property type="entry name" value="PseudoU_synth_RluA_like"/>
    <property type="match status" value="1"/>
</dbReference>
<dbReference type="Gene3D" id="3.30.2350.10">
    <property type="entry name" value="Pseudouridine synthase"/>
    <property type="match status" value="1"/>
</dbReference>
<comment type="caution">
    <text evidence="3">The sequence shown here is derived from an EMBL/GenBank/DDBJ whole genome shotgun (WGS) entry which is preliminary data.</text>
</comment>
<dbReference type="InterPro" id="IPR006145">
    <property type="entry name" value="PsdUridine_synth_RsuA/RluA"/>
</dbReference>
<dbReference type="PANTHER" id="PTHR21600:SF87">
    <property type="entry name" value="RNA PSEUDOURIDYLATE SYNTHASE DOMAIN-CONTAINING PROTEIN 1"/>
    <property type="match status" value="1"/>
</dbReference>
<dbReference type="Proteomes" id="UP000219559">
    <property type="component" value="Unassembled WGS sequence"/>
</dbReference>
<dbReference type="Pfam" id="PF00849">
    <property type="entry name" value="PseudoU_synth_2"/>
    <property type="match status" value="1"/>
</dbReference>
<dbReference type="InterPro" id="IPR020103">
    <property type="entry name" value="PsdUridine_synth_cat_dom_sf"/>
</dbReference>
<dbReference type="RefSeq" id="WP_097443745.1">
    <property type="nucleotide sequence ID" value="NZ_NBWU01000008.1"/>
</dbReference>